<accession>A0A7J8IM66</accession>
<protein>
    <submittedName>
        <fullName evidence="2">Uncharacterized protein</fullName>
    </submittedName>
</protein>
<name>A0A7J8IM66_ROUAE</name>
<keyword evidence="3" id="KW-1185">Reference proteome</keyword>
<feature type="region of interest" description="Disordered" evidence="1">
    <location>
        <begin position="60"/>
        <end position="137"/>
    </location>
</feature>
<evidence type="ECO:0000313" key="2">
    <source>
        <dbReference type="EMBL" id="KAF6485239.1"/>
    </source>
</evidence>
<evidence type="ECO:0000313" key="3">
    <source>
        <dbReference type="Proteomes" id="UP000593571"/>
    </source>
</evidence>
<evidence type="ECO:0000256" key="1">
    <source>
        <dbReference type="SAM" id="MobiDB-lite"/>
    </source>
</evidence>
<dbReference type="AlphaFoldDB" id="A0A7J8IM66"/>
<proteinExistence type="predicted"/>
<sequence length="160" mass="17248">MSIWPRAPPVPPRPSNHFHSPLLFRAAAAVLPEHLLCAFHLLQGFECRRLKSPEIPNAAISSPEFCRRGSHSRSELPKAAQQVGQSRAGPRPFRGPRPPAVPPHAGTNRSGSAASLPADGFSRGSPGPPTRHTPSPSHSCLWALAAHWGHSQAFETESFL</sequence>
<dbReference type="Proteomes" id="UP000593571">
    <property type="component" value="Unassembled WGS sequence"/>
</dbReference>
<feature type="compositionally biased region" description="Pro residues" evidence="1">
    <location>
        <begin position="93"/>
        <end position="102"/>
    </location>
</feature>
<comment type="caution">
    <text evidence="2">The sequence shown here is derived from an EMBL/GenBank/DDBJ whole genome shotgun (WGS) entry which is preliminary data.</text>
</comment>
<dbReference type="EMBL" id="JACASE010000003">
    <property type="protein sequence ID" value="KAF6485239.1"/>
    <property type="molecule type" value="Genomic_DNA"/>
</dbReference>
<gene>
    <name evidence="2" type="ORF">HJG63_010493</name>
</gene>
<organism evidence="2 3">
    <name type="scientific">Rousettus aegyptiacus</name>
    <name type="common">Egyptian fruit bat</name>
    <name type="synonym">Pteropus aegyptiacus</name>
    <dbReference type="NCBI Taxonomy" id="9407"/>
    <lineage>
        <taxon>Eukaryota</taxon>
        <taxon>Metazoa</taxon>
        <taxon>Chordata</taxon>
        <taxon>Craniata</taxon>
        <taxon>Vertebrata</taxon>
        <taxon>Euteleostomi</taxon>
        <taxon>Mammalia</taxon>
        <taxon>Eutheria</taxon>
        <taxon>Laurasiatheria</taxon>
        <taxon>Chiroptera</taxon>
        <taxon>Yinpterochiroptera</taxon>
        <taxon>Pteropodoidea</taxon>
        <taxon>Pteropodidae</taxon>
        <taxon>Rousettinae</taxon>
        <taxon>Rousettus</taxon>
    </lineage>
</organism>
<reference evidence="2 3" key="1">
    <citation type="journal article" date="2020" name="Nature">
        <title>Six reference-quality genomes reveal evolution of bat adaptations.</title>
        <authorList>
            <person name="Jebb D."/>
            <person name="Huang Z."/>
            <person name="Pippel M."/>
            <person name="Hughes G.M."/>
            <person name="Lavrichenko K."/>
            <person name="Devanna P."/>
            <person name="Winkler S."/>
            <person name="Jermiin L.S."/>
            <person name="Skirmuntt E.C."/>
            <person name="Katzourakis A."/>
            <person name="Burkitt-Gray L."/>
            <person name="Ray D.A."/>
            <person name="Sullivan K.A.M."/>
            <person name="Roscito J.G."/>
            <person name="Kirilenko B.M."/>
            <person name="Davalos L.M."/>
            <person name="Corthals A.P."/>
            <person name="Power M.L."/>
            <person name="Jones G."/>
            <person name="Ransome R.D."/>
            <person name="Dechmann D.K.N."/>
            <person name="Locatelli A.G."/>
            <person name="Puechmaille S.J."/>
            <person name="Fedrigo O."/>
            <person name="Jarvis E.D."/>
            <person name="Hiller M."/>
            <person name="Vernes S.C."/>
            <person name="Myers E.W."/>
            <person name="Teeling E.C."/>
        </authorList>
    </citation>
    <scope>NUCLEOTIDE SEQUENCE [LARGE SCALE GENOMIC DNA]</scope>
    <source>
        <strain evidence="2">MRouAeg1</strain>
        <tissue evidence="2">Muscle</tissue>
    </source>
</reference>